<dbReference type="AlphaFoldDB" id="A0A1X0QPF6"/>
<feature type="non-terminal residue" evidence="1">
    <location>
        <position position="83"/>
    </location>
</feature>
<gene>
    <name evidence="1" type="ORF">BCV72DRAFT_235981</name>
</gene>
<protein>
    <recommendedName>
        <fullName evidence="2">Integrase zinc-binding domain-containing protein</fullName>
    </recommendedName>
</protein>
<organism evidence="1">
    <name type="scientific">Rhizopus microsporus var. microsporus</name>
    <dbReference type="NCBI Taxonomy" id="86635"/>
    <lineage>
        <taxon>Eukaryota</taxon>
        <taxon>Fungi</taxon>
        <taxon>Fungi incertae sedis</taxon>
        <taxon>Mucoromycota</taxon>
        <taxon>Mucoromycotina</taxon>
        <taxon>Mucoromycetes</taxon>
        <taxon>Mucorales</taxon>
        <taxon>Mucorineae</taxon>
        <taxon>Rhizopodaceae</taxon>
        <taxon>Rhizopus</taxon>
    </lineage>
</organism>
<name>A0A1X0QPF6_RHIZD</name>
<accession>A0A1X0QPF6</accession>
<reference evidence="1" key="1">
    <citation type="journal article" date="2016" name="Proc. Natl. Acad. Sci. U.S.A.">
        <title>Lipid metabolic changes in an early divergent fungus govern the establishment of a mutualistic symbiosis with endobacteria.</title>
        <authorList>
            <person name="Lastovetsky O.A."/>
            <person name="Gaspar M.L."/>
            <person name="Mondo S.J."/>
            <person name="LaButti K.M."/>
            <person name="Sandor L."/>
            <person name="Grigoriev I.V."/>
            <person name="Henry S.A."/>
            <person name="Pawlowska T.E."/>
        </authorList>
    </citation>
    <scope>NUCLEOTIDE SEQUENCE [LARGE SCALE GENOMIC DNA]</scope>
    <source>
        <strain evidence="1">ATCC 52814</strain>
    </source>
</reference>
<dbReference type="EMBL" id="KV922112">
    <property type="protein sequence ID" value="ORE01626.1"/>
    <property type="molecule type" value="Genomic_DNA"/>
</dbReference>
<dbReference type="OrthoDB" id="2281046at2759"/>
<dbReference type="Proteomes" id="UP000242414">
    <property type="component" value="Unassembled WGS sequence"/>
</dbReference>
<sequence length="83" mass="9594">MLINWFDTLLQYDFKVVHLPGIDNILPDTLSPHLLNKAVSKLPSEDSGEYMTPPKEERKLILLREHLKGHFGSDAIYHALKRK</sequence>
<dbReference type="VEuPathDB" id="FungiDB:BCV72DRAFT_235981"/>
<evidence type="ECO:0000313" key="1">
    <source>
        <dbReference type="EMBL" id="ORE01626.1"/>
    </source>
</evidence>
<proteinExistence type="predicted"/>
<evidence type="ECO:0008006" key="2">
    <source>
        <dbReference type="Google" id="ProtNLM"/>
    </source>
</evidence>